<keyword evidence="1" id="KW-0694">RNA-binding</keyword>
<comment type="caution">
    <text evidence="3">The sequence shown here is derived from an EMBL/GenBank/DDBJ whole genome shotgun (WGS) entry which is preliminary data.</text>
</comment>
<dbReference type="Proteomes" id="UP001642360">
    <property type="component" value="Unassembled WGS sequence"/>
</dbReference>
<feature type="domain" description="RRM" evidence="2">
    <location>
        <begin position="72"/>
        <end position="104"/>
    </location>
</feature>
<dbReference type="GO" id="GO:0003723">
    <property type="term" value="F:RNA binding"/>
    <property type="evidence" value="ECO:0007669"/>
    <property type="project" value="UniProtKB-UniRule"/>
</dbReference>
<dbReference type="AlphaFoldDB" id="A0ABC8R5X5"/>
<dbReference type="EMBL" id="CAUOFW020001036">
    <property type="protein sequence ID" value="CAK9140354.1"/>
    <property type="molecule type" value="Genomic_DNA"/>
</dbReference>
<gene>
    <name evidence="3" type="ORF">ILEXP_LOCUS7798</name>
</gene>
<evidence type="ECO:0000313" key="3">
    <source>
        <dbReference type="EMBL" id="CAK9140354.1"/>
    </source>
</evidence>
<dbReference type="InterPro" id="IPR035979">
    <property type="entry name" value="RBD_domain_sf"/>
</dbReference>
<keyword evidence="4" id="KW-1185">Reference proteome</keyword>
<dbReference type="InterPro" id="IPR012677">
    <property type="entry name" value="Nucleotide-bd_a/b_plait_sf"/>
</dbReference>
<dbReference type="Gene3D" id="3.30.70.330">
    <property type="match status" value="1"/>
</dbReference>
<evidence type="ECO:0000313" key="4">
    <source>
        <dbReference type="Proteomes" id="UP001642360"/>
    </source>
</evidence>
<dbReference type="Pfam" id="PF00076">
    <property type="entry name" value="RRM_1"/>
    <property type="match status" value="1"/>
</dbReference>
<dbReference type="PROSITE" id="PS50102">
    <property type="entry name" value="RRM"/>
    <property type="match status" value="1"/>
</dbReference>
<accession>A0ABC8R5X5</accession>
<protein>
    <recommendedName>
        <fullName evidence="2">RRM domain-containing protein</fullName>
    </recommendedName>
</protein>
<evidence type="ECO:0000259" key="2">
    <source>
        <dbReference type="PROSITE" id="PS50102"/>
    </source>
</evidence>
<evidence type="ECO:0000256" key="1">
    <source>
        <dbReference type="PROSITE-ProRule" id="PRU00176"/>
    </source>
</evidence>
<proteinExistence type="predicted"/>
<dbReference type="InterPro" id="IPR000504">
    <property type="entry name" value="RRM_dom"/>
</dbReference>
<organism evidence="3 4">
    <name type="scientific">Ilex paraguariensis</name>
    <name type="common">yerba mate</name>
    <dbReference type="NCBI Taxonomy" id="185542"/>
    <lineage>
        <taxon>Eukaryota</taxon>
        <taxon>Viridiplantae</taxon>
        <taxon>Streptophyta</taxon>
        <taxon>Embryophyta</taxon>
        <taxon>Tracheophyta</taxon>
        <taxon>Spermatophyta</taxon>
        <taxon>Magnoliopsida</taxon>
        <taxon>eudicotyledons</taxon>
        <taxon>Gunneridae</taxon>
        <taxon>Pentapetalae</taxon>
        <taxon>asterids</taxon>
        <taxon>campanulids</taxon>
        <taxon>Aquifoliales</taxon>
        <taxon>Aquifoliaceae</taxon>
        <taxon>Ilex</taxon>
    </lineage>
</organism>
<name>A0ABC8R5X5_9AQUA</name>
<sequence length="104" mass="11810">MAAISSLFSPNLLHYPTIQQSPLSKPSFQILKPQIQLKLRFSPLFTNPKEQRRLSAVAEETLVSTQDQAAARRLYVGNIPRNVNNDELRRIVEEHGEVEKAEVT</sequence>
<reference evidence="3 4" key="1">
    <citation type="submission" date="2024-02" db="EMBL/GenBank/DDBJ databases">
        <authorList>
            <person name="Vignale AGUSTIN F."/>
            <person name="Sosa J E."/>
            <person name="Modenutti C."/>
        </authorList>
    </citation>
    <scope>NUCLEOTIDE SEQUENCE [LARGE SCALE GENOMIC DNA]</scope>
</reference>
<dbReference type="SUPFAM" id="SSF54928">
    <property type="entry name" value="RNA-binding domain, RBD"/>
    <property type="match status" value="1"/>
</dbReference>